<feature type="region of interest" description="Disordered" evidence="1">
    <location>
        <begin position="134"/>
        <end position="163"/>
    </location>
</feature>
<keyword evidence="3" id="KW-1185">Reference proteome</keyword>
<accession>A0A7W7GYY7</accession>
<dbReference type="SUPFAM" id="SSF140453">
    <property type="entry name" value="EsxAB dimer-like"/>
    <property type="match status" value="1"/>
</dbReference>
<dbReference type="Proteomes" id="UP000546162">
    <property type="component" value="Unassembled WGS sequence"/>
</dbReference>
<dbReference type="EMBL" id="JACHNB010000001">
    <property type="protein sequence ID" value="MBB4740891.1"/>
    <property type="molecule type" value="Genomic_DNA"/>
</dbReference>
<dbReference type="AlphaFoldDB" id="A0A7W7GYY7"/>
<dbReference type="RefSeq" id="WP_185041440.1">
    <property type="nucleotide sequence ID" value="NZ_BAABFG010000005.1"/>
</dbReference>
<evidence type="ECO:0000313" key="3">
    <source>
        <dbReference type="Proteomes" id="UP000546162"/>
    </source>
</evidence>
<comment type="caution">
    <text evidence="2">The sequence shown here is derived from an EMBL/GenBank/DDBJ whole genome shotgun (WGS) entry which is preliminary data.</text>
</comment>
<protein>
    <submittedName>
        <fullName evidence="2">Uncharacterized protein YukE</fullName>
    </submittedName>
</protein>
<name>A0A7W7GYY7_9ACTN</name>
<evidence type="ECO:0000313" key="2">
    <source>
        <dbReference type="EMBL" id="MBB4740891.1"/>
    </source>
</evidence>
<organism evidence="2 3">
    <name type="scientific">Actinoplanes octamycinicus</name>
    <dbReference type="NCBI Taxonomy" id="135948"/>
    <lineage>
        <taxon>Bacteria</taxon>
        <taxon>Bacillati</taxon>
        <taxon>Actinomycetota</taxon>
        <taxon>Actinomycetes</taxon>
        <taxon>Micromonosporales</taxon>
        <taxon>Micromonosporaceae</taxon>
        <taxon>Actinoplanes</taxon>
    </lineage>
</organism>
<feature type="compositionally biased region" description="Low complexity" evidence="1">
    <location>
        <begin position="150"/>
        <end position="163"/>
    </location>
</feature>
<evidence type="ECO:0000256" key="1">
    <source>
        <dbReference type="SAM" id="MobiDB-lite"/>
    </source>
</evidence>
<gene>
    <name evidence="2" type="ORF">BJY16_004350</name>
</gene>
<dbReference type="Gene3D" id="1.10.287.1060">
    <property type="entry name" value="ESAT-6-like"/>
    <property type="match status" value="1"/>
</dbReference>
<reference evidence="2 3" key="1">
    <citation type="submission" date="2020-08" db="EMBL/GenBank/DDBJ databases">
        <title>Sequencing the genomes of 1000 actinobacteria strains.</title>
        <authorList>
            <person name="Klenk H.-P."/>
        </authorList>
    </citation>
    <scope>NUCLEOTIDE SEQUENCE [LARGE SCALE GENOMIC DNA]</scope>
    <source>
        <strain evidence="2 3">DSM 45809</strain>
    </source>
</reference>
<dbReference type="InterPro" id="IPR036689">
    <property type="entry name" value="ESAT-6-like_sf"/>
</dbReference>
<proteinExistence type="predicted"/>
<sequence>MDNKEDNQQGTTMVDLRGISEDVPFDWDAADRLATQLRSAADACEGQISRRTSLASHASQEWRGVYGRQFGGRMDICTGDARRLATAMRTAANQVDELARLAREEQDRREKARAWAAEQEDESFLEKVGDFFLGEDEDDLPPIPPPVTPPHYTVAAPTAPSRE</sequence>